<dbReference type="InterPro" id="IPR051198">
    <property type="entry name" value="BchE-like"/>
</dbReference>
<dbReference type="Pfam" id="PF04055">
    <property type="entry name" value="Radical_SAM"/>
    <property type="match status" value="1"/>
</dbReference>
<dbReference type="PROSITE" id="PS51332">
    <property type="entry name" value="B12_BINDING"/>
    <property type="match status" value="1"/>
</dbReference>
<proteinExistence type="predicted"/>
<dbReference type="SFLD" id="SFLDS00029">
    <property type="entry name" value="Radical_SAM"/>
    <property type="match status" value="1"/>
</dbReference>
<dbReference type="GO" id="GO:0003824">
    <property type="term" value="F:catalytic activity"/>
    <property type="evidence" value="ECO:0007669"/>
    <property type="project" value="InterPro"/>
</dbReference>
<dbReference type="SMART" id="SM00729">
    <property type="entry name" value="Elp3"/>
    <property type="match status" value="1"/>
</dbReference>
<dbReference type="InterPro" id="IPR034466">
    <property type="entry name" value="Methyltransferase_Class_B"/>
</dbReference>
<evidence type="ECO:0000259" key="8">
    <source>
        <dbReference type="PROSITE" id="PS51332"/>
    </source>
</evidence>
<accession>C6E625</accession>
<feature type="domain" description="B12-binding" evidence="8">
    <location>
        <begin position="1"/>
        <end position="133"/>
    </location>
</feature>
<dbReference type="PANTHER" id="PTHR43409:SF7">
    <property type="entry name" value="BLL1977 PROTEIN"/>
    <property type="match status" value="1"/>
</dbReference>
<organism evidence="10">
    <name type="scientific">Geobacter sp. (strain M21)</name>
    <dbReference type="NCBI Taxonomy" id="443144"/>
    <lineage>
        <taxon>Bacteria</taxon>
        <taxon>Pseudomonadati</taxon>
        <taxon>Thermodesulfobacteriota</taxon>
        <taxon>Desulfuromonadia</taxon>
        <taxon>Geobacterales</taxon>
        <taxon>Geobacteraceae</taxon>
        <taxon>Geobacter</taxon>
    </lineage>
</organism>
<dbReference type="InterPro" id="IPR007197">
    <property type="entry name" value="rSAM"/>
</dbReference>
<evidence type="ECO:0000256" key="3">
    <source>
        <dbReference type="ARBA" id="ARBA00022679"/>
    </source>
</evidence>
<evidence type="ECO:0000256" key="5">
    <source>
        <dbReference type="ARBA" id="ARBA00022723"/>
    </source>
</evidence>
<dbReference type="GO" id="GO:0031419">
    <property type="term" value="F:cobalamin binding"/>
    <property type="evidence" value="ECO:0007669"/>
    <property type="project" value="InterPro"/>
</dbReference>
<dbReference type="SFLD" id="SFLDG01123">
    <property type="entry name" value="methyltransferase_(Class_B)"/>
    <property type="match status" value="1"/>
</dbReference>
<gene>
    <name evidence="10" type="ordered locus">GM21_3556</name>
</gene>
<dbReference type="InterPro" id="IPR006158">
    <property type="entry name" value="Cobalamin-bd"/>
</dbReference>
<dbReference type="SFLD" id="SFLDG01082">
    <property type="entry name" value="B12-binding_domain_containing"/>
    <property type="match status" value="1"/>
</dbReference>
<keyword evidence="7" id="KW-0411">Iron-sulfur</keyword>
<dbReference type="KEGG" id="gem:GM21_3556"/>
<dbReference type="HOGENOM" id="CLU_021572_5_1_7"/>
<evidence type="ECO:0000256" key="1">
    <source>
        <dbReference type="ARBA" id="ARBA00001966"/>
    </source>
</evidence>
<name>C6E625_GEOSM</name>
<reference evidence="10" key="1">
    <citation type="submission" date="2009-07" db="EMBL/GenBank/DDBJ databases">
        <title>Complete sequence of Geobacter sp. M21.</title>
        <authorList>
            <consortium name="US DOE Joint Genome Institute"/>
            <person name="Lucas S."/>
            <person name="Copeland A."/>
            <person name="Lapidus A."/>
            <person name="Glavina del Rio T."/>
            <person name="Dalin E."/>
            <person name="Tice H."/>
            <person name="Bruce D."/>
            <person name="Goodwin L."/>
            <person name="Pitluck S."/>
            <person name="Saunders E."/>
            <person name="Brettin T."/>
            <person name="Detter J.C."/>
            <person name="Han C."/>
            <person name="Larimer F."/>
            <person name="Land M."/>
            <person name="Hauser L."/>
            <person name="Kyrpides N."/>
            <person name="Ovchinnikova G."/>
            <person name="Lovley D."/>
        </authorList>
    </citation>
    <scope>NUCLEOTIDE SEQUENCE [LARGE SCALE GENOMIC DNA]</scope>
    <source>
        <strain evidence="10">M21</strain>
    </source>
</reference>
<evidence type="ECO:0000256" key="2">
    <source>
        <dbReference type="ARBA" id="ARBA00022603"/>
    </source>
</evidence>
<dbReference type="GO" id="GO:0051539">
    <property type="term" value="F:4 iron, 4 sulfur cluster binding"/>
    <property type="evidence" value="ECO:0007669"/>
    <property type="project" value="UniProtKB-KW"/>
</dbReference>
<keyword evidence="4" id="KW-0949">S-adenosyl-L-methionine</keyword>
<keyword evidence="2" id="KW-0489">Methyltransferase</keyword>
<dbReference type="Pfam" id="PF02310">
    <property type="entry name" value="B12-binding"/>
    <property type="match status" value="1"/>
</dbReference>
<evidence type="ECO:0000256" key="7">
    <source>
        <dbReference type="ARBA" id="ARBA00023014"/>
    </source>
</evidence>
<dbReference type="SUPFAM" id="SSF102114">
    <property type="entry name" value="Radical SAM enzymes"/>
    <property type="match status" value="1"/>
</dbReference>
<evidence type="ECO:0000256" key="6">
    <source>
        <dbReference type="ARBA" id="ARBA00023004"/>
    </source>
</evidence>
<dbReference type="EMBL" id="CP001661">
    <property type="protein sequence ID" value="ACT19577.1"/>
    <property type="molecule type" value="Genomic_DNA"/>
</dbReference>
<dbReference type="InterPro" id="IPR058240">
    <property type="entry name" value="rSAM_sf"/>
</dbReference>
<comment type="cofactor">
    <cofactor evidence="1">
        <name>[4Fe-4S] cluster</name>
        <dbReference type="ChEBI" id="CHEBI:49883"/>
    </cofactor>
</comment>
<feature type="domain" description="Radical SAM core" evidence="9">
    <location>
        <begin position="153"/>
        <end position="374"/>
    </location>
</feature>
<dbReference type="CDD" id="cd01335">
    <property type="entry name" value="Radical_SAM"/>
    <property type="match status" value="1"/>
</dbReference>
<dbReference type="PANTHER" id="PTHR43409">
    <property type="entry name" value="ANAEROBIC MAGNESIUM-PROTOPORPHYRIN IX MONOMETHYL ESTER CYCLASE-RELATED"/>
    <property type="match status" value="1"/>
</dbReference>
<evidence type="ECO:0000313" key="10">
    <source>
        <dbReference type="EMBL" id="ACT19577.1"/>
    </source>
</evidence>
<dbReference type="SUPFAM" id="SSF52242">
    <property type="entry name" value="Cobalamin (vitamin B12)-binding domain"/>
    <property type="match status" value="1"/>
</dbReference>
<keyword evidence="5" id="KW-0479">Metal-binding</keyword>
<dbReference type="CDD" id="cd02068">
    <property type="entry name" value="radical_SAM_B12_BD"/>
    <property type="match status" value="1"/>
</dbReference>
<sequence length="450" mass="50687">MKIIYIFPPLGHAGTKVRSMPLMPPVLEYLAGLTASIRPDAEIRLINANVERFEVDSLDADLVGISILTHQCSWAYATADRLRERGVKVMLGGPHPTVMPEEAKLHADSVVVGEAESVLASVLDDAKKGELEPFYHGELLPVDRAPFPRRDLAPGYVFRSFFTSRGCPYDCKFCATPELHGSRMRYRPIGEVITDLSSCDHKMWFCTDADSWGPDVPRYTALFREMATSLKGIRWVGETSIASVQHQMGEEMLRWARRSGLMQVWIGWESFAPEILAQYGATAKMLEKREDALKKIRDNGIDVVLFIMLGSKNEELSEYGRVLELCDRLAITPHPVMVVPYPGTAMHQELKDDTLHFGEWDYYDGMHSILTQQEGDNRAHEEALKQLWLDSFTWPRILRRLKALPLRGFPNAHVASGIVQMALRKAFLEFRALETGCAREGDAAPGRGTR</sequence>
<dbReference type="Gene3D" id="3.40.50.280">
    <property type="entry name" value="Cobalamin-binding domain"/>
    <property type="match status" value="1"/>
</dbReference>
<evidence type="ECO:0000259" key="9">
    <source>
        <dbReference type="PROSITE" id="PS51918"/>
    </source>
</evidence>
<dbReference type="AlphaFoldDB" id="C6E625"/>
<keyword evidence="6" id="KW-0408">Iron</keyword>
<dbReference type="Gene3D" id="3.80.30.20">
    <property type="entry name" value="tm_1862 like domain"/>
    <property type="match status" value="1"/>
</dbReference>
<dbReference type="STRING" id="443144.GM21_3556"/>
<dbReference type="PROSITE" id="PS51918">
    <property type="entry name" value="RADICAL_SAM"/>
    <property type="match status" value="1"/>
</dbReference>
<dbReference type="InterPro" id="IPR006638">
    <property type="entry name" value="Elp3/MiaA/NifB-like_rSAM"/>
</dbReference>
<dbReference type="InterPro" id="IPR036724">
    <property type="entry name" value="Cobalamin-bd_sf"/>
</dbReference>
<dbReference type="eggNOG" id="COG1032">
    <property type="taxonomic scope" value="Bacteria"/>
</dbReference>
<evidence type="ECO:0000256" key="4">
    <source>
        <dbReference type="ARBA" id="ARBA00022691"/>
    </source>
</evidence>
<dbReference type="OrthoDB" id="9762608at2"/>
<dbReference type="GO" id="GO:0005829">
    <property type="term" value="C:cytosol"/>
    <property type="evidence" value="ECO:0007669"/>
    <property type="project" value="TreeGrafter"/>
</dbReference>
<dbReference type="GO" id="GO:0046872">
    <property type="term" value="F:metal ion binding"/>
    <property type="evidence" value="ECO:0007669"/>
    <property type="project" value="UniProtKB-KW"/>
</dbReference>
<dbReference type="InterPro" id="IPR023404">
    <property type="entry name" value="rSAM_horseshoe"/>
</dbReference>
<keyword evidence="3" id="KW-0808">Transferase</keyword>
<protein>
    <submittedName>
        <fullName evidence="10">Radical SAM domain protein</fullName>
    </submittedName>
</protein>